<keyword evidence="4" id="KW-0812">Transmembrane</keyword>
<dbReference type="InterPro" id="IPR036942">
    <property type="entry name" value="Beta-barrel_TonB_sf"/>
</dbReference>
<keyword evidence="2" id="KW-0813">Transport</keyword>
<keyword evidence="3" id="KW-1134">Transmembrane beta strand</keyword>
<dbReference type="GO" id="GO:0004180">
    <property type="term" value="F:carboxypeptidase activity"/>
    <property type="evidence" value="ECO:0007669"/>
    <property type="project" value="UniProtKB-KW"/>
</dbReference>
<evidence type="ECO:0000256" key="6">
    <source>
        <dbReference type="ARBA" id="ARBA00023237"/>
    </source>
</evidence>
<dbReference type="AlphaFoldDB" id="A0AAU7DM14"/>
<evidence type="ECO:0000256" key="2">
    <source>
        <dbReference type="ARBA" id="ARBA00022448"/>
    </source>
</evidence>
<evidence type="ECO:0000259" key="7">
    <source>
        <dbReference type="Pfam" id="PF25183"/>
    </source>
</evidence>
<gene>
    <name evidence="8" type="ORF">P8935_01985</name>
</gene>
<keyword evidence="6" id="KW-0998">Cell outer membrane</keyword>
<dbReference type="Gene3D" id="2.60.40.1120">
    <property type="entry name" value="Carboxypeptidase-like, regulatory domain"/>
    <property type="match status" value="1"/>
</dbReference>
<reference evidence="8" key="1">
    <citation type="submission" date="2023-03" db="EMBL/GenBank/DDBJ databases">
        <title>Edaphobacter sp.</title>
        <authorList>
            <person name="Huber K.J."/>
            <person name="Papendorf J."/>
            <person name="Pilke C."/>
            <person name="Bunk B."/>
            <person name="Sproeer C."/>
            <person name="Pester M."/>
        </authorList>
    </citation>
    <scope>NUCLEOTIDE SEQUENCE</scope>
    <source>
        <strain evidence="8">DSM 110680</strain>
    </source>
</reference>
<dbReference type="EMBL" id="CP121196">
    <property type="protein sequence ID" value="XBH18110.1"/>
    <property type="molecule type" value="Genomic_DNA"/>
</dbReference>
<dbReference type="Pfam" id="PF13620">
    <property type="entry name" value="CarboxypepD_reg"/>
    <property type="match status" value="1"/>
</dbReference>
<keyword evidence="8" id="KW-0121">Carboxypeptidase</keyword>
<organism evidence="8">
    <name type="scientific">Telmatobacter sp. DSM 110680</name>
    <dbReference type="NCBI Taxonomy" id="3036704"/>
    <lineage>
        <taxon>Bacteria</taxon>
        <taxon>Pseudomonadati</taxon>
        <taxon>Acidobacteriota</taxon>
        <taxon>Terriglobia</taxon>
        <taxon>Terriglobales</taxon>
        <taxon>Acidobacteriaceae</taxon>
        <taxon>Telmatobacter</taxon>
    </lineage>
</organism>
<dbReference type="GO" id="GO:0044718">
    <property type="term" value="P:siderophore transmembrane transport"/>
    <property type="evidence" value="ECO:0007669"/>
    <property type="project" value="TreeGrafter"/>
</dbReference>
<evidence type="ECO:0000256" key="1">
    <source>
        <dbReference type="ARBA" id="ARBA00004571"/>
    </source>
</evidence>
<dbReference type="InterPro" id="IPR057601">
    <property type="entry name" value="Oar-like_b-barrel"/>
</dbReference>
<keyword evidence="5" id="KW-0472">Membrane</keyword>
<dbReference type="GO" id="GO:0009279">
    <property type="term" value="C:cell outer membrane"/>
    <property type="evidence" value="ECO:0007669"/>
    <property type="project" value="UniProtKB-SubCell"/>
</dbReference>
<dbReference type="InterPro" id="IPR039426">
    <property type="entry name" value="TonB-dep_rcpt-like"/>
</dbReference>
<name>A0AAU7DM14_9BACT</name>
<feature type="domain" description="TonB-dependent transporter Oar-like beta-barrel" evidence="7">
    <location>
        <begin position="351"/>
        <end position="886"/>
    </location>
</feature>
<protein>
    <submittedName>
        <fullName evidence="8">Carboxypeptidase regulatory-like domain-containing protein</fullName>
    </submittedName>
</protein>
<dbReference type="RefSeq" id="WP_348263333.1">
    <property type="nucleotide sequence ID" value="NZ_CP121196.1"/>
</dbReference>
<dbReference type="InterPro" id="IPR008969">
    <property type="entry name" value="CarboxyPept-like_regulatory"/>
</dbReference>
<evidence type="ECO:0000313" key="8">
    <source>
        <dbReference type="EMBL" id="XBH18110.1"/>
    </source>
</evidence>
<proteinExistence type="predicted"/>
<keyword evidence="8" id="KW-0378">Hydrolase</keyword>
<evidence type="ECO:0000256" key="3">
    <source>
        <dbReference type="ARBA" id="ARBA00022452"/>
    </source>
</evidence>
<dbReference type="PANTHER" id="PTHR30069:SF46">
    <property type="entry name" value="OAR PROTEIN"/>
    <property type="match status" value="1"/>
</dbReference>
<dbReference type="PANTHER" id="PTHR30069">
    <property type="entry name" value="TONB-DEPENDENT OUTER MEMBRANE RECEPTOR"/>
    <property type="match status" value="1"/>
</dbReference>
<dbReference type="SUPFAM" id="SSF49464">
    <property type="entry name" value="Carboxypeptidase regulatory domain-like"/>
    <property type="match status" value="1"/>
</dbReference>
<evidence type="ECO:0000256" key="4">
    <source>
        <dbReference type="ARBA" id="ARBA00022692"/>
    </source>
</evidence>
<accession>A0AAU7DM14</accession>
<sequence>MSKPTKNFAALFLVMLWAGTLLGQKVEGSLRGTVLDATDARIPSARIELHAIDGASTRSVLSDDRGLFRVEDLAPGKYRVVVEATGFDNAVANVSIEVSSSRDIAVTMQPSVVREKINVRAASSSIATQPIDLASQIHKSVITSGDLEMLPLSDRSFANIAYLAPGTEPVEPSDPTKARITAVSAGGSSGLNNELSVDGADNSDDYIGGFLQNFSPDSIQEFAVSTAQEDADTGGTTAASVVITTKRGTDNWHGDAAFFERAAALNARFPIENPTPDPKQPFSRQNYVGTLGGPLRRQKLWAFAAFEQVHEDASIAYSPANMAEFDALAALASDGLIPGVASISVPANVPIPFRDSFGSVRLDWTQNPRSSWFLRSSLDTYTTHNNLVQQGTLPSTGLLTHNNYLNATISNDFIFNSTWLGRFIAGGSGLRLTQHRNSDLGFALAFPFSSTSLTVSGFETFGDNQFETPITYFPSQRSQEKYQLRYDVTNARSGHGIRFGINFIHEPVLSGAFPSNNETLYQFPQDPSYYIANAANLNQFATDMQAGASISNLGGGFSQNVQRLALYAEDSWRVTKSLTINYGLRYGATFGLFEASNRSQSANPAYITLQALEIPLVTNIPRDDRKQLAPRFGFAFSPGVNGRTVLRAGIGIYADDLAQGGWATAFQAVHTLPGPCVDPVTNSGGPENAGCVPGSSSGGSGNLIAPSYKTPYAIHITGGLEHSFREGWSLSADYTHEQGNHGYRAYSYTGGTNLSTPLLPSTSAAQADVVPDVNVFHSDNRSSYNALMFHLQGSVAKRLNFVANYTFAKAQTWGCVLGELFDYVNGVCNPLDAFGPGDYGPSGEDVRHRVVLAGTWHAPKGIAISTLTQLESARPFTITTSDNAGRIQINGIPTSLDQFRGTPYIQSDLRVGRPIKIGDHQTIAPFVEFFNLFNRNNPGANYVTNIAALPVPAAEAQAGNITHVCANADCTAVDPIASPSQLRVAGGALGDFFGPGTTVGTPFAAQVGVRWDF</sequence>
<feature type="domain" description="TonB-dependent transporter Oar-like beta-barrel" evidence="7">
    <location>
        <begin position="244"/>
        <end position="313"/>
    </location>
</feature>
<dbReference type="SUPFAM" id="SSF56935">
    <property type="entry name" value="Porins"/>
    <property type="match status" value="1"/>
</dbReference>
<dbReference type="Gene3D" id="2.40.170.20">
    <property type="entry name" value="TonB-dependent receptor, beta-barrel domain"/>
    <property type="match status" value="1"/>
</dbReference>
<evidence type="ECO:0000256" key="5">
    <source>
        <dbReference type="ARBA" id="ARBA00023136"/>
    </source>
</evidence>
<keyword evidence="8" id="KW-0645">Protease</keyword>
<dbReference type="GO" id="GO:0015344">
    <property type="term" value="F:siderophore uptake transmembrane transporter activity"/>
    <property type="evidence" value="ECO:0007669"/>
    <property type="project" value="TreeGrafter"/>
</dbReference>
<dbReference type="Pfam" id="PF25183">
    <property type="entry name" value="OMP_b-brl_4"/>
    <property type="match status" value="2"/>
</dbReference>
<comment type="subcellular location">
    <subcellularLocation>
        <location evidence="1">Cell outer membrane</location>
        <topology evidence="1">Multi-pass membrane protein</topology>
    </subcellularLocation>
</comment>